<dbReference type="InterPro" id="IPR003680">
    <property type="entry name" value="Flavodoxin_fold"/>
</dbReference>
<comment type="similarity">
    <text evidence="6">Belongs to the azoreductase type 1 family.</text>
</comment>
<dbReference type="InterPro" id="IPR023048">
    <property type="entry name" value="NADH:quinone_OxRdtase_FMN_depd"/>
</dbReference>
<sequence length="215" mass="22982">MATLLHIDSALAPQQSSSREVGAAFVKNWLEAHPGGTVVHRDLAAHPVPHLGWEALSADFVPAGQHTEEQRAAVAVREELVAELEAADAVLLAAPMYNFSIPSTLKAWLDQVIVVGRTGGPESTVKGLPFTVIASRGGSYAPGTPRESFEFVTNYVEKLITGMLGGEVDFIVPELTLAPVKEEMAELRPLAHASREKAFEEADVKARALAARLAV</sequence>
<name>A0ABU2RCQ7_9ACTN</name>
<keyword evidence="9" id="KW-1185">Reference proteome</keyword>
<dbReference type="PANTHER" id="PTHR43741:SF4">
    <property type="entry name" value="FMN-DEPENDENT NADH:QUINONE OXIDOREDUCTASE"/>
    <property type="match status" value="1"/>
</dbReference>
<feature type="domain" description="Flavodoxin-like fold" evidence="7">
    <location>
        <begin position="3"/>
        <end position="165"/>
    </location>
</feature>
<dbReference type="SUPFAM" id="SSF52218">
    <property type="entry name" value="Flavoproteins"/>
    <property type="match status" value="1"/>
</dbReference>
<evidence type="ECO:0000256" key="1">
    <source>
        <dbReference type="ARBA" id="ARBA00022630"/>
    </source>
</evidence>
<dbReference type="PANTHER" id="PTHR43741">
    <property type="entry name" value="FMN-DEPENDENT NADH-AZOREDUCTASE 1"/>
    <property type="match status" value="1"/>
</dbReference>
<proteinExistence type="inferred from homology"/>
<protein>
    <recommendedName>
        <fullName evidence="6">FMN dependent NADH:quinone oxidoreductase</fullName>
        <ecNumber evidence="6">1.6.5.-</ecNumber>
    </recommendedName>
    <alternativeName>
        <fullName evidence="6">Azo-dye reductase</fullName>
    </alternativeName>
    <alternativeName>
        <fullName evidence="6">FMN-dependent NADH-azo compound oxidoreductase</fullName>
    </alternativeName>
    <alternativeName>
        <fullName evidence="6">FMN-dependent NADH-azoreductase</fullName>
        <ecNumber evidence="6">1.7.1.17</ecNumber>
    </alternativeName>
</protein>
<comment type="catalytic activity">
    <reaction evidence="6">
        <text>2 a quinone + NADH + H(+) = 2 a 1,4-benzosemiquinone + NAD(+)</text>
        <dbReference type="Rhea" id="RHEA:65952"/>
        <dbReference type="ChEBI" id="CHEBI:15378"/>
        <dbReference type="ChEBI" id="CHEBI:57540"/>
        <dbReference type="ChEBI" id="CHEBI:57945"/>
        <dbReference type="ChEBI" id="CHEBI:132124"/>
        <dbReference type="ChEBI" id="CHEBI:134225"/>
    </reaction>
</comment>
<gene>
    <name evidence="6" type="primary">azoR</name>
    <name evidence="8" type="ORF">RM698_29000</name>
</gene>
<dbReference type="EC" id="1.6.5.-" evidence="6"/>
<feature type="binding site" evidence="6">
    <location>
        <begin position="96"/>
        <end position="99"/>
    </location>
    <ligand>
        <name>FMN</name>
        <dbReference type="ChEBI" id="CHEBI:58210"/>
    </ligand>
</feature>
<comment type="caution">
    <text evidence="8">The sequence shown here is derived from an EMBL/GenBank/DDBJ whole genome shotgun (WGS) entry which is preliminary data.</text>
</comment>
<evidence type="ECO:0000313" key="8">
    <source>
        <dbReference type="EMBL" id="MDT0413070.1"/>
    </source>
</evidence>
<dbReference type="EC" id="1.7.1.17" evidence="6"/>
<organism evidence="8 9">
    <name type="scientific">Streptomyces evansiae</name>
    <dbReference type="NCBI Taxonomy" id="3075535"/>
    <lineage>
        <taxon>Bacteria</taxon>
        <taxon>Bacillati</taxon>
        <taxon>Actinomycetota</taxon>
        <taxon>Actinomycetes</taxon>
        <taxon>Kitasatosporales</taxon>
        <taxon>Streptomycetaceae</taxon>
        <taxon>Streptomyces</taxon>
    </lineage>
</organism>
<accession>A0ABU2RCQ7</accession>
<evidence type="ECO:0000256" key="5">
    <source>
        <dbReference type="ARBA" id="ARBA00048542"/>
    </source>
</evidence>
<comment type="function">
    <text evidence="6">Also exhibits azoreductase activity. Catalyzes the reductive cleavage of the azo bond in aromatic azo compounds to the corresponding amines.</text>
</comment>
<keyword evidence="3 6" id="KW-0560">Oxidoreductase</keyword>
<evidence type="ECO:0000256" key="6">
    <source>
        <dbReference type="HAMAP-Rule" id="MF_01216"/>
    </source>
</evidence>
<dbReference type="HAMAP" id="MF_01216">
    <property type="entry name" value="Azoreductase_type1"/>
    <property type="match status" value="1"/>
</dbReference>
<feature type="binding site" evidence="6">
    <location>
        <begin position="16"/>
        <end position="18"/>
    </location>
    <ligand>
        <name>FMN</name>
        <dbReference type="ChEBI" id="CHEBI:58210"/>
    </ligand>
</feature>
<dbReference type="Gene3D" id="3.40.50.360">
    <property type="match status" value="1"/>
</dbReference>
<evidence type="ECO:0000256" key="2">
    <source>
        <dbReference type="ARBA" id="ARBA00022643"/>
    </source>
</evidence>
<keyword evidence="2 6" id="KW-0288">FMN</keyword>
<comment type="caution">
    <text evidence="6">Lacks conserved residue(s) required for the propagation of feature annotation.</text>
</comment>
<comment type="cofactor">
    <cofactor evidence="6">
        <name>FMN</name>
        <dbReference type="ChEBI" id="CHEBI:58210"/>
    </cofactor>
    <text evidence="6">Binds 1 FMN per subunit.</text>
</comment>
<dbReference type="InterPro" id="IPR050104">
    <property type="entry name" value="FMN-dep_NADH:Q_OxRdtase_AzoR1"/>
</dbReference>
<evidence type="ECO:0000259" key="7">
    <source>
        <dbReference type="Pfam" id="PF02525"/>
    </source>
</evidence>
<dbReference type="RefSeq" id="WP_009067365.1">
    <property type="nucleotide sequence ID" value="NZ_JAVRET010000109.1"/>
</dbReference>
<feature type="binding site" evidence="6">
    <location>
        <begin position="135"/>
        <end position="138"/>
    </location>
    <ligand>
        <name>FMN</name>
        <dbReference type="ChEBI" id="CHEBI:58210"/>
    </ligand>
</feature>
<dbReference type="Pfam" id="PF02525">
    <property type="entry name" value="Flavodoxin_2"/>
    <property type="match status" value="1"/>
</dbReference>
<evidence type="ECO:0000313" key="9">
    <source>
        <dbReference type="Proteomes" id="UP001183610"/>
    </source>
</evidence>
<reference evidence="9" key="1">
    <citation type="submission" date="2023-07" db="EMBL/GenBank/DDBJ databases">
        <title>30 novel species of actinomycetes from the DSMZ collection.</title>
        <authorList>
            <person name="Nouioui I."/>
        </authorList>
    </citation>
    <scope>NUCLEOTIDE SEQUENCE [LARGE SCALE GENOMIC DNA]</scope>
    <source>
        <strain evidence="9">DSM 41979</strain>
    </source>
</reference>
<dbReference type="EMBL" id="JAVRET010000109">
    <property type="protein sequence ID" value="MDT0413070.1"/>
    <property type="molecule type" value="Genomic_DNA"/>
</dbReference>
<comment type="catalytic activity">
    <reaction evidence="5">
        <text>N,N-dimethyl-1,4-phenylenediamine + anthranilate + 2 NAD(+) = 2-(4-dimethylaminophenyl)diazenylbenzoate + 2 NADH + 2 H(+)</text>
        <dbReference type="Rhea" id="RHEA:55872"/>
        <dbReference type="ChEBI" id="CHEBI:15378"/>
        <dbReference type="ChEBI" id="CHEBI:15783"/>
        <dbReference type="ChEBI" id="CHEBI:16567"/>
        <dbReference type="ChEBI" id="CHEBI:57540"/>
        <dbReference type="ChEBI" id="CHEBI:57945"/>
        <dbReference type="ChEBI" id="CHEBI:71579"/>
        <dbReference type="EC" id="1.7.1.17"/>
    </reaction>
    <physiologicalReaction direction="right-to-left" evidence="5">
        <dbReference type="Rhea" id="RHEA:55874"/>
    </physiologicalReaction>
</comment>
<comment type="function">
    <text evidence="6">Quinone reductase that provides resistance to thiol-specific stress caused by electrophilic quinones.</text>
</comment>
<keyword evidence="1 6" id="KW-0285">Flavoprotein</keyword>
<comment type="subunit">
    <text evidence="6">Homodimer.</text>
</comment>
<dbReference type="InterPro" id="IPR029039">
    <property type="entry name" value="Flavoprotein-like_sf"/>
</dbReference>
<evidence type="ECO:0000256" key="3">
    <source>
        <dbReference type="ARBA" id="ARBA00023002"/>
    </source>
</evidence>
<evidence type="ECO:0000256" key="4">
    <source>
        <dbReference type="ARBA" id="ARBA00023027"/>
    </source>
</evidence>
<dbReference type="Proteomes" id="UP001183610">
    <property type="component" value="Unassembled WGS sequence"/>
</dbReference>
<keyword evidence="4 6" id="KW-0520">NAD</keyword>